<feature type="domain" description="HAMP" evidence="6">
    <location>
        <begin position="212"/>
        <end position="264"/>
    </location>
</feature>
<evidence type="ECO:0000313" key="7">
    <source>
        <dbReference type="EMBL" id="MBW6410317.1"/>
    </source>
</evidence>
<dbReference type="InterPro" id="IPR004090">
    <property type="entry name" value="Chemotax_Me-accpt_rcpt"/>
</dbReference>
<dbReference type="CDD" id="cd06225">
    <property type="entry name" value="HAMP"/>
    <property type="match status" value="1"/>
</dbReference>
<evidence type="ECO:0000256" key="3">
    <source>
        <dbReference type="PROSITE-ProRule" id="PRU00284"/>
    </source>
</evidence>
<keyword evidence="8" id="KW-1185">Reference proteome</keyword>
<dbReference type="Proteomes" id="UP001519921">
    <property type="component" value="Unassembled WGS sequence"/>
</dbReference>
<name>A0ABS7ANS2_9CLOT</name>
<comment type="caution">
    <text evidence="7">The sequence shown here is derived from an EMBL/GenBank/DDBJ whole genome shotgun (WGS) entry which is preliminary data.</text>
</comment>
<dbReference type="RefSeq" id="WP_219779531.1">
    <property type="nucleotide sequence ID" value="NZ_JAHXPT010000006.1"/>
</dbReference>
<dbReference type="Gene3D" id="1.10.287.950">
    <property type="entry name" value="Methyl-accepting chemotaxis protein"/>
    <property type="match status" value="1"/>
</dbReference>
<dbReference type="Pfam" id="PF00015">
    <property type="entry name" value="MCPsignal"/>
    <property type="match status" value="1"/>
</dbReference>
<dbReference type="InterPro" id="IPR004089">
    <property type="entry name" value="MCPsignal_dom"/>
</dbReference>
<dbReference type="Pfam" id="PF12729">
    <property type="entry name" value="4HB_MCP_1"/>
    <property type="match status" value="1"/>
</dbReference>
<accession>A0ABS7ANS2</accession>
<gene>
    <name evidence="7" type="ORF">KYD98_09435</name>
</gene>
<dbReference type="PRINTS" id="PR00260">
    <property type="entry name" value="CHEMTRNSDUCR"/>
</dbReference>
<dbReference type="SMART" id="SM00283">
    <property type="entry name" value="MA"/>
    <property type="match status" value="1"/>
</dbReference>
<feature type="transmembrane region" description="Helical" evidence="4">
    <location>
        <begin position="190"/>
        <end position="214"/>
    </location>
</feature>
<keyword evidence="1 3" id="KW-0807">Transducer</keyword>
<keyword evidence="4" id="KW-1133">Transmembrane helix</keyword>
<protein>
    <submittedName>
        <fullName evidence="7">Methyl-accepting chemotaxis protein</fullName>
    </submittedName>
</protein>
<keyword evidence="4" id="KW-0812">Transmembrane</keyword>
<evidence type="ECO:0000256" key="4">
    <source>
        <dbReference type="SAM" id="Phobius"/>
    </source>
</evidence>
<dbReference type="SUPFAM" id="SSF58104">
    <property type="entry name" value="Methyl-accepting chemotaxis protein (MCP) signaling domain"/>
    <property type="match status" value="1"/>
</dbReference>
<dbReference type="PROSITE" id="PS50885">
    <property type="entry name" value="HAMP"/>
    <property type="match status" value="1"/>
</dbReference>
<dbReference type="PROSITE" id="PS50111">
    <property type="entry name" value="CHEMOTAXIS_TRANSDUC_2"/>
    <property type="match status" value="1"/>
</dbReference>
<feature type="transmembrane region" description="Helical" evidence="4">
    <location>
        <begin position="13"/>
        <end position="35"/>
    </location>
</feature>
<reference evidence="7 8" key="1">
    <citation type="submission" date="2021-07" db="EMBL/GenBank/DDBJ databases">
        <title>Clostridium weizhouense sp. nov., an anaerobic bacterium isolated from activated sludge of Petroleum wastewater.</title>
        <authorList>
            <person name="Li Q."/>
        </authorList>
    </citation>
    <scope>NUCLEOTIDE SEQUENCE [LARGE SCALE GENOMIC DNA]</scope>
    <source>
        <strain evidence="7 8">YB-6</strain>
    </source>
</reference>
<proteinExistence type="inferred from homology"/>
<dbReference type="EMBL" id="JAHXPT010000006">
    <property type="protein sequence ID" value="MBW6410317.1"/>
    <property type="molecule type" value="Genomic_DNA"/>
</dbReference>
<feature type="domain" description="Methyl-accepting transducer" evidence="5">
    <location>
        <begin position="283"/>
        <end position="520"/>
    </location>
</feature>
<dbReference type="PANTHER" id="PTHR32089">
    <property type="entry name" value="METHYL-ACCEPTING CHEMOTAXIS PROTEIN MCPB"/>
    <property type="match status" value="1"/>
</dbReference>
<evidence type="ECO:0000259" key="6">
    <source>
        <dbReference type="PROSITE" id="PS50885"/>
    </source>
</evidence>
<dbReference type="InterPro" id="IPR003660">
    <property type="entry name" value="HAMP_dom"/>
</dbReference>
<evidence type="ECO:0000313" key="8">
    <source>
        <dbReference type="Proteomes" id="UP001519921"/>
    </source>
</evidence>
<dbReference type="SMART" id="SM00304">
    <property type="entry name" value="HAMP"/>
    <property type="match status" value="1"/>
</dbReference>
<evidence type="ECO:0000259" key="5">
    <source>
        <dbReference type="PROSITE" id="PS50111"/>
    </source>
</evidence>
<organism evidence="7 8">
    <name type="scientific">Clostridium weizhouense</name>
    <dbReference type="NCBI Taxonomy" id="2859781"/>
    <lineage>
        <taxon>Bacteria</taxon>
        <taxon>Bacillati</taxon>
        <taxon>Bacillota</taxon>
        <taxon>Clostridia</taxon>
        <taxon>Eubacteriales</taxon>
        <taxon>Clostridiaceae</taxon>
        <taxon>Clostridium</taxon>
    </lineage>
</organism>
<evidence type="ECO:0000256" key="2">
    <source>
        <dbReference type="ARBA" id="ARBA00029447"/>
    </source>
</evidence>
<dbReference type="InterPro" id="IPR024478">
    <property type="entry name" value="HlyB_4HB_MCP"/>
</dbReference>
<dbReference type="PANTHER" id="PTHR32089:SF112">
    <property type="entry name" value="LYSOZYME-LIKE PROTEIN-RELATED"/>
    <property type="match status" value="1"/>
</dbReference>
<evidence type="ECO:0000256" key="1">
    <source>
        <dbReference type="ARBA" id="ARBA00023224"/>
    </source>
</evidence>
<keyword evidence="4" id="KW-0472">Membrane</keyword>
<comment type="similarity">
    <text evidence="2">Belongs to the methyl-accepting chemotaxis (MCP) protein family.</text>
</comment>
<sequence length="570" mass="63393">MDFYKNLKVKTKLILSFLFMAIIVLCVGYIGRTALIRINDNAKQMYNVNLQGMDRILSIKSNIEAINGKMLLIMHDDHKDMFEEAKSDINKKIEENNVHIEKYEILDISSEERKAFTQFKDDLYAYRDKRNDLLNEIYNGNLEEAEKIYSNIKPLRNEMVNSLNELADANQSVAKTTNESNKNTFLKSKLYIDAITIISILIAIALALISSLTISKLLNKMRNFAEKLALYDFSTPLDIGTNNEFGQTADALNKVQGNVRELVKNIINDSQDISSASEELSATVQELSASATHINEAVGEISSGMYETSAASEQITASVEEVDANINQLSAKAMQGSDNANEFKKKATVVQEKSKNAIEETEKLSHEKEQRMLKAIEDGKVVENIKVMADTIASIADQTNLLALNAAIEAARAGEQGKGFAVVADEVRKLAEQSSLAVIGIQDTIDDVNKAFKMSIDTGKDMIEFINTDIQKQFDAYGDAGHHYYNDSDFVSKMSDEISCMSQEVAATIGEVSMAIQKMETINQNSNEKVDLIKQSIDENTRGINEIAISAQSQAELAQKLAEMVQKFKI</sequence>